<dbReference type="PANTHER" id="PTHR43130:SF15">
    <property type="entry name" value="THIJ_PFPI FAMILY PROTEIN (AFU_ORTHOLOGUE AFUA_5G14240)"/>
    <property type="match status" value="1"/>
</dbReference>
<feature type="domain" description="DJ-1/PfpI" evidence="1">
    <location>
        <begin position="61"/>
        <end position="222"/>
    </location>
</feature>
<dbReference type="SUPFAM" id="SSF52317">
    <property type="entry name" value="Class I glutamine amidotransferase-like"/>
    <property type="match status" value="1"/>
</dbReference>
<dbReference type="InterPro" id="IPR006311">
    <property type="entry name" value="TAT_signal"/>
</dbReference>
<accession>A0A0H2X3Z2</accession>
<protein>
    <submittedName>
        <fullName evidence="2">ThiJ/PfpI family protein</fullName>
    </submittedName>
</protein>
<reference evidence="2 3" key="1">
    <citation type="journal article" date="2005" name="Genome Res.">
        <title>Comparative and functional genomic analyses of the pathogenicity of phytopathogen Xanthomonas campestris pv. campestris.</title>
        <authorList>
            <person name="Qian W."/>
            <person name="Jia Y."/>
            <person name="Ren S.X."/>
            <person name="He Y.Q."/>
            <person name="Feng J.X."/>
            <person name="Lu L.F."/>
            <person name="Sun Q."/>
            <person name="Ying G."/>
            <person name="Tang D.J."/>
            <person name="Tang H."/>
            <person name="Wu W."/>
            <person name="Hao P."/>
            <person name="Wang L."/>
            <person name="Jiang B.L."/>
            <person name="Zeng S."/>
            <person name="Gu W.Y."/>
            <person name="Lu G."/>
            <person name="Rong L."/>
            <person name="Tian Y."/>
            <person name="Yao Z."/>
            <person name="Fu G."/>
            <person name="Chen B."/>
            <person name="Fang R."/>
            <person name="Qiang B."/>
            <person name="Chen Z."/>
            <person name="Zhao G.P."/>
            <person name="Tang J.L."/>
            <person name="He C."/>
        </authorList>
    </citation>
    <scope>NUCLEOTIDE SEQUENCE [LARGE SCALE GENOMIC DNA]</scope>
    <source>
        <strain evidence="2 3">8004</strain>
    </source>
</reference>
<dbReference type="Pfam" id="PF01965">
    <property type="entry name" value="DJ-1_PfpI"/>
    <property type="match status" value="1"/>
</dbReference>
<organism evidence="2 3">
    <name type="scientific">Xanthomonas campestris pv. campestris (strain 8004)</name>
    <dbReference type="NCBI Taxonomy" id="314565"/>
    <lineage>
        <taxon>Bacteria</taxon>
        <taxon>Pseudomonadati</taxon>
        <taxon>Pseudomonadota</taxon>
        <taxon>Gammaproteobacteria</taxon>
        <taxon>Lysobacterales</taxon>
        <taxon>Lysobacteraceae</taxon>
        <taxon>Xanthomonas</taxon>
    </lineage>
</organism>
<dbReference type="Gene3D" id="3.40.50.880">
    <property type="match status" value="1"/>
</dbReference>
<dbReference type="PANTHER" id="PTHR43130">
    <property type="entry name" value="ARAC-FAMILY TRANSCRIPTIONAL REGULATOR"/>
    <property type="match status" value="1"/>
</dbReference>
<dbReference type="HOGENOM" id="CLU_000445_44_8_6"/>
<dbReference type="Proteomes" id="UP000000420">
    <property type="component" value="Chromosome"/>
</dbReference>
<dbReference type="RefSeq" id="WP_019237244.1">
    <property type="nucleotide sequence ID" value="NC_007086.1"/>
</dbReference>
<dbReference type="KEGG" id="xcb:XC_0592"/>
<evidence type="ECO:0000313" key="3">
    <source>
        <dbReference type="Proteomes" id="UP000000420"/>
    </source>
</evidence>
<dbReference type="InterPro" id="IPR052158">
    <property type="entry name" value="INH-QAR"/>
</dbReference>
<dbReference type="InterPro" id="IPR029062">
    <property type="entry name" value="Class_I_gatase-like"/>
</dbReference>
<sequence length="257" mass="26948">MSIEADQTHASRARRTLLRNALLTGAAMMAPGTAAIAKDLRPASAASGDLSKGTAQLTLGMVVFYGFQLLDVFGPLDMFGNLDGKVRIVILGERAGMVASSAGPAVAVDHALDAAPHIDILMVPGGMGTRREVGNTAFIASITRLARSAPHVASICTGAALLARTGLLDGRRATTNKRAFNWVMTQGPKVEWVKQARWVEDGHVFTSSGVSAGTDMALALIAKLFGPDAAKQAADIAEYRWNADSTNDPFTAAIDTE</sequence>
<evidence type="ECO:0000313" key="2">
    <source>
        <dbReference type="EMBL" id="AAY47673.1"/>
    </source>
</evidence>
<name>A0A0H2X3Z2_XANC8</name>
<dbReference type="InterPro" id="IPR002818">
    <property type="entry name" value="DJ-1/PfpI"/>
</dbReference>
<dbReference type="CDD" id="cd03139">
    <property type="entry name" value="GATase1_PfpI_2"/>
    <property type="match status" value="1"/>
</dbReference>
<proteinExistence type="predicted"/>
<dbReference type="EMBL" id="CP000050">
    <property type="protein sequence ID" value="AAY47673.1"/>
    <property type="molecule type" value="Genomic_DNA"/>
</dbReference>
<evidence type="ECO:0000259" key="1">
    <source>
        <dbReference type="Pfam" id="PF01965"/>
    </source>
</evidence>
<dbReference type="PROSITE" id="PS51318">
    <property type="entry name" value="TAT"/>
    <property type="match status" value="1"/>
</dbReference>
<gene>
    <name evidence="2" type="ordered locus">XC_0592</name>
</gene>
<dbReference type="AlphaFoldDB" id="A0A0H2X3Z2"/>